<organism evidence="4 5">
    <name type="scientific">Nematostella vectensis</name>
    <name type="common">Starlet sea anemone</name>
    <dbReference type="NCBI Taxonomy" id="45351"/>
    <lineage>
        <taxon>Eukaryota</taxon>
        <taxon>Metazoa</taxon>
        <taxon>Cnidaria</taxon>
        <taxon>Anthozoa</taxon>
        <taxon>Hexacorallia</taxon>
        <taxon>Actiniaria</taxon>
        <taxon>Edwardsiidae</taxon>
        <taxon>Nematostella</taxon>
    </lineage>
</organism>
<dbReference type="Proteomes" id="UP000001593">
    <property type="component" value="Unassembled WGS sequence"/>
</dbReference>
<dbReference type="AlphaFoldDB" id="A7SRS3"/>
<dbReference type="GO" id="GO:0042026">
    <property type="term" value="P:protein refolding"/>
    <property type="evidence" value="ECO:0000318"/>
    <property type="project" value="GO_Central"/>
</dbReference>
<dbReference type="GO" id="GO:0005634">
    <property type="term" value="C:nucleus"/>
    <property type="evidence" value="ECO:0000318"/>
    <property type="project" value="GO_Central"/>
</dbReference>
<dbReference type="InterPro" id="IPR008978">
    <property type="entry name" value="HSP20-like_chaperone"/>
</dbReference>
<dbReference type="GO" id="GO:0009408">
    <property type="term" value="P:response to heat"/>
    <property type="evidence" value="ECO:0000318"/>
    <property type="project" value="GO_Central"/>
</dbReference>
<dbReference type="Gene3D" id="2.60.40.790">
    <property type="match status" value="1"/>
</dbReference>
<sequence>MEGDKVEIATLDVKNYRPEEISLKVEHGRIKIDGKHKSEGEHGYETSEFHRSYNLPDGVDVSTVSSRITGDGLLHIEALKAEPQ</sequence>
<dbReference type="GO" id="GO:0051082">
    <property type="term" value="F:unfolded protein binding"/>
    <property type="evidence" value="ECO:0000318"/>
    <property type="project" value="GO_Central"/>
</dbReference>
<dbReference type="HOGENOM" id="CLU_095001_7_2_1"/>
<feature type="domain" description="SHSP" evidence="3">
    <location>
        <begin position="1"/>
        <end position="84"/>
    </location>
</feature>
<dbReference type="GO" id="GO:0005737">
    <property type="term" value="C:cytoplasm"/>
    <property type="evidence" value="ECO:0000318"/>
    <property type="project" value="GO_Central"/>
</dbReference>
<comment type="similarity">
    <text evidence="1 2">Belongs to the small heat shock protein (HSP20) family.</text>
</comment>
<evidence type="ECO:0000256" key="1">
    <source>
        <dbReference type="PROSITE-ProRule" id="PRU00285"/>
    </source>
</evidence>
<dbReference type="PANTHER" id="PTHR45640:SF26">
    <property type="entry name" value="RE23625P"/>
    <property type="match status" value="1"/>
</dbReference>
<dbReference type="Pfam" id="PF00011">
    <property type="entry name" value="HSP20"/>
    <property type="match status" value="1"/>
</dbReference>
<dbReference type="OMA" id="VKVCGQD"/>
<evidence type="ECO:0000313" key="4">
    <source>
        <dbReference type="EMBL" id="EDO33585.1"/>
    </source>
</evidence>
<evidence type="ECO:0000313" key="5">
    <source>
        <dbReference type="Proteomes" id="UP000001593"/>
    </source>
</evidence>
<dbReference type="InterPro" id="IPR001436">
    <property type="entry name" value="Alpha-crystallin/sHSP_animal"/>
</dbReference>
<dbReference type="CDD" id="cd06526">
    <property type="entry name" value="metazoan_ACD"/>
    <property type="match status" value="1"/>
</dbReference>
<dbReference type="PANTHER" id="PTHR45640">
    <property type="entry name" value="HEAT SHOCK PROTEIN HSP-12.2-RELATED"/>
    <property type="match status" value="1"/>
</dbReference>
<keyword evidence="5" id="KW-1185">Reference proteome</keyword>
<dbReference type="eggNOG" id="KOG3591">
    <property type="taxonomic scope" value="Eukaryota"/>
</dbReference>
<dbReference type="PRINTS" id="PR00299">
    <property type="entry name" value="ACRYSTALLIN"/>
</dbReference>
<accession>A7SRS3</accession>
<name>A7SRS3_NEMVE</name>
<dbReference type="SUPFAM" id="SSF49764">
    <property type="entry name" value="HSP20-like chaperones"/>
    <property type="match status" value="1"/>
</dbReference>
<dbReference type="PhylomeDB" id="A7SRS3"/>
<proteinExistence type="inferred from homology"/>
<gene>
    <name evidence="4" type="ORF">NEMVEDRAFT_v1g129111</name>
</gene>
<dbReference type="InParanoid" id="A7SRS3"/>
<feature type="non-terminal residue" evidence="4">
    <location>
        <position position="84"/>
    </location>
</feature>
<dbReference type="InterPro" id="IPR002068">
    <property type="entry name" value="A-crystallin/Hsp20_dom"/>
</dbReference>
<reference evidence="4 5" key="1">
    <citation type="journal article" date="2007" name="Science">
        <title>Sea anemone genome reveals ancestral eumetazoan gene repertoire and genomic organization.</title>
        <authorList>
            <person name="Putnam N.H."/>
            <person name="Srivastava M."/>
            <person name="Hellsten U."/>
            <person name="Dirks B."/>
            <person name="Chapman J."/>
            <person name="Salamov A."/>
            <person name="Terry A."/>
            <person name="Shapiro H."/>
            <person name="Lindquist E."/>
            <person name="Kapitonov V.V."/>
            <person name="Jurka J."/>
            <person name="Genikhovich G."/>
            <person name="Grigoriev I.V."/>
            <person name="Lucas S.M."/>
            <person name="Steele R.E."/>
            <person name="Finnerty J.R."/>
            <person name="Technau U."/>
            <person name="Martindale M.Q."/>
            <person name="Rokhsar D.S."/>
        </authorList>
    </citation>
    <scope>NUCLEOTIDE SEQUENCE [LARGE SCALE GENOMIC DNA]</scope>
    <source>
        <strain evidence="5">CH2 X CH6</strain>
    </source>
</reference>
<evidence type="ECO:0000256" key="2">
    <source>
        <dbReference type="RuleBase" id="RU003616"/>
    </source>
</evidence>
<dbReference type="PROSITE" id="PS01031">
    <property type="entry name" value="SHSP"/>
    <property type="match status" value="1"/>
</dbReference>
<evidence type="ECO:0000259" key="3">
    <source>
        <dbReference type="PROSITE" id="PS01031"/>
    </source>
</evidence>
<dbReference type="EMBL" id="DS469767">
    <property type="protein sequence ID" value="EDO33585.1"/>
    <property type="molecule type" value="Genomic_DNA"/>
</dbReference>
<dbReference type="STRING" id="45351.A7SRS3"/>
<protein>
    <recommendedName>
        <fullName evidence="3">SHSP domain-containing protein</fullName>
    </recommendedName>
</protein>